<dbReference type="SUPFAM" id="SSF69304">
    <property type="entry name" value="Tricorn protease N-terminal domain"/>
    <property type="match status" value="1"/>
</dbReference>
<feature type="chain" id="PRO_5011531579" evidence="1">
    <location>
        <begin position="20"/>
        <end position="295"/>
    </location>
</feature>
<gene>
    <name evidence="2" type="ORF">SAMN05444359_1229</name>
</gene>
<dbReference type="Proteomes" id="UP000199021">
    <property type="component" value="Unassembled WGS sequence"/>
</dbReference>
<dbReference type="InParanoid" id="A0A1H9KVW5"/>
<dbReference type="EMBL" id="FOFB01000022">
    <property type="protein sequence ID" value="SER03179.1"/>
    <property type="molecule type" value="Genomic_DNA"/>
</dbReference>
<keyword evidence="1" id="KW-0732">Signal</keyword>
<name>A0A1H9KVW5_9BACT</name>
<dbReference type="AlphaFoldDB" id="A0A1H9KVW5"/>
<accession>A0A1H9KVW5</accession>
<evidence type="ECO:0000256" key="1">
    <source>
        <dbReference type="SAM" id="SignalP"/>
    </source>
</evidence>
<dbReference type="RefSeq" id="WP_139211931.1">
    <property type="nucleotide sequence ID" value="NZ_FOFB01000022.1"/>
</dbReference>
<proteinExistence type="predicted"/>
<dbReference type="OrthoDB" id="9797498at2"/>
<sequence length="295" mass="33677">MRNLICLFCFLLYGATLSAQLPNTQVFVFDMAQRDTTITFSNPKYLTAFNQRGYNNQPYWQDRNVLLMSVQLPEMEQPDVFSFNLNTMTRTRMLRTRSGEYSPKSMGDGRKFSAIRQEYIGQDTVLRLWEFPTNLSDNGRPVFKYINGIGYYEWLNSVQVAMFLVGNPSTLAMASADSDRPRTLANNVGRCFKRLPSGNLAYVSKETPSWTIVEQNLYRLTDAPREVTTCIQGSEDFAVLPDGSYLMGGGSKIYRYDPIRAPRWKEVVDLRFYGIRNISRIESNGFGKLAIVAGQ</sequence>
<evidence type="ECO:0000313" key="2">
    <source>
        <dbReference type="EMBL" id="SER03179.1"/>
    </source>
</evidence>
<protein>
    <submittedName>
        <fullName evidence="2">Uncharacterized protein</fullName>
    </submittedName>
</protein>
<feature type="signal peptide" evidence="1">
    <location>
        <begin position="1"/>
        <end position="19"/>
    </location>
</feature>
<organism evidence="2 3">
    <name type="scientific">Neolewinella agarilytica</name>
    <dbReference type="NCBI Taxonomy" id="478744"/>
    <lineage>
        <taxon>Bacteria</taxon>
        <taxon>Pseudomonadati</taxon>
        <taxon>Bacteroidota</taxon>
        <taxon>Saprospiria</taxon>
        <taxon>Saprospirales</taxon>
        <taxon>Lewinellaceae</taxon>
        <taxon>Neolewinella</taxon>
    </lineage>
</organism>
<reference evidence="3" key="1">
    <citation type="submission" date="2016-10" db="EMBL/GenBank/DDBJ databases">
        <authorList>
            <person name="Varghese N."/>
            <person name="Submissions S."/>
        </authorList>
    </citation>
    <scope>NUCLEOTIDE SEQUENCE [LARGE SCALE GENOMIC DNA]</scope>
    <source>
        <strain evidence="3">DSM 24740</strain>
    </source>
</reference>
<keyword evidence="3" id="KW-1185">Reference proteome</keyword>
<dbReference type="STRING" id="478744.SAMN05444359_1229"/>
<evidence type="ECO:0000313" key="3">
    <source>
        <dbReference type="Proteomes" id="UP000199021"/>
    </source>
</evidence>